<keyword evidence="1" id="KW-0472">Membrane</keyword>
<reference evidence="2 3" key="1">
    <citation type="submission" date="2019-08" db="EMBL/GenBank/DDBJ databases">
        <title>The genome of the soybean aphid Biotype 1, its phylome, world population structure and adaptation to the North American continent.</title>
        <authorList>
            <person name="Giordano R."/>
            <person name="Donthu R.K."/>
            <person name="Hernandez A.G."/>
            <person name="Wright C.L."/>
            <person name="Zimin A.V."/>
        </authorList>
    </citation>
    <scope>NUCLEOTIDE SEQUENCE [LARGE SCALE GENOMIC DNA]</scope>
    <source>
        <tissue evidence="2">Whole aphids</tissue>
    </source>
</reference>
<feature type="transmembrane region" description="Helical" evidence="1">
    <location>
        <begin position="136"/>
        <end position="158"/>
    </location>
</feature>
<sequence length="185" mass="22007">MKLGKWVIRLAVKVMPNFSIESSSIKSNEEVVEYMLSFHFLILTICIYPIEMLVCMLSKHTFSVTSRHEETFILDSERSDECIDFTMIITSRNNASIPNFGGGFRWKNEYSWCIIEVKMNEKREFLRKTSFQINRFFYMVIIQKLITFSQNVFVNVIYKQLNFQTIMDFFDVDKKLLDVQKNLKI</sequence>
<protein>
    <submittedName>
        <fullName evidence="2">Uncharacterized protein</fullName>
    </submittedName>
</protein>
<keyword evidence="1" id="KW-1133">Transmembrane helix</keyword>
<accession>A0A6G0TBF8</accession>
<evidence type="ECO:0000313" key="2">
    <source>
        <dbReference type="EMBL" id="KAE9529779.1"/>
    </source>
</evidence>
<feature type="transmembrane region" description="Helical" evidence="1">
    <location>
        <begin position="36"/>
        <end position="57"/>
    </location>
</feature>
<dbReference type="EMBL" id="VYZN01000044">
    <property type="protein sequence ID" value="KAE9529779.1"/>
    <property type="molecule type" value="Genomic_DNA"/>
</dbReference>
<name>A0A6G0TBF8_APHGL</name>
<dbReference type="Proteomes" id="UP000475862">
    <property type="component" value="Unassembled WGS sequence"/>
</dbReference>
<keyword evidence="1" id="KW-0812">Transmembrane</keyword>
<evidence type="ECO:0000313" key="3">
    <source>
        <dbReference type="Proteomes" id="UP000475862"/>
    </source>
</evidence>
<keyword evidence="3" id="KW-1185">Reference proteome</keyword>
<dbReference type="AlphaFoldDB" id="A0A6G0TBF8"/>
<organism evidence="2 3">
    <name type="scientific">Aphis glycines</name>
    <name type="common">Soybean aphid</name>
    <dbReference type="NCBI Taxonomy" id="307491"/>
    <lineage>
        <taxon>Eukaryota</taxon>
        <taxon>Metazoa</taxon>
        <taxon>Ecdysozoa</taxon>
        <taxon>Arthropoda</taxon>
        <taxon>Hexapoda</taxon>
        <taxon>Insecta</taxon>
        <taxon>Pterygota</taxon>
        <taxon>Neoptera</taxon>
        <taxon>Paraneoptera</taxon>
        <taxon>Hemiptera</taxon>
        <taxon>Sternorrhyncha</taxon>
        <taxon>Aphidomorpha</taxon>
        <taxon>Aphidoidea</taxon>
        <taxon>Aphididae</taxon>
        <taxon>Aphidini</taxon>
        <taxon>Aphis</taxon>
        <taxon>Aphis</taxon>
    </lineage>
</organism>
<evidence type="ECO:0000256" key="1">
    <source>
        <dbReference type="SAM" id="Phobius"/>
    </source>
</evidence>
<comment type="caution">
    <text evidence="2">The sequence shown here is derived from an EMBL/GenBank/DDBJ whole genome shotgun (WGS) entry which is preliminary data.</text>
</comment>
<proteinExistence type="predicted"/>
<gene>
    <name evidence="2" type="ORF">AGLY_011875</name>
</gene>